<keyword evidence="2" id="KW-1185">Reference proteome</keyword>
<protein>
    <submittedName>
        <fullName evidence="1">Uncharacterized protein</fullName>
    </submittedName>
</protein>
<dbReference type="STRING" id="1742973.COMA2_130107"/>
<dbReference type="EMBL" id="CZPZ01000005">
    <property type="protein sequence ID" value="CUS33526.1"/>
    <property type="molecule type" value="Genomic_DNA"/>
</dbReference>
<dbReference type="Proteomes" id="UP000198736">
    <property type="component" value="Unassembled WGS sequence"/>
</dbReference>
<name>A0A0S4LC75_9BACT</name>
<gene>
    <name evidence="1" type="ORF">COMA2_130107</name>
</gene>
<reference evidence="2" key="1">
    <citation type="submission" date="2015-10" db="EMBL/GenBank/DDBJ databases">
        <authorList>
            <person name="Luecker S."/>
            <person name="Luecker S."/>
        </authorList>
    </citation>
    <scope>NUCLEOTIDE SEQUENCE [LARGE SCALE GENOMIC DNA]</scope>
</reference>
<organism evidence="1 2">
    <name type="scientific">Candidatus Nitrospira nitrificans</name>
    <dbReference type="NCBI Taxonomy" id="1742973"/>
    <lineage>
        <taxon>Bacteria</taxon>
        <taxon>Pseudomonadati</taxon>
        <taxon>Nitrospirota</taxon>
        <taxon>Nitrospiria</taxon>
        <taxon>Nitrospirales</taxon>
        <taxon>Nitrospiraceae</taxon>
        <taxon>Nitrospira</taxon>
    </lineage>
</organism>
<accession>A0A0S4LC75</accession>
<proteinExistence type="predicted"/>
<sequence length="64" mass="7339">MLNLTLKVSRVEAAERFGDQDIIINPPPSIPLMRTRFPVLPSSMGAFQRPLVDNFFRVSRRDHS</sequence>
<dbReference type="AlphaFoldDB" id="A0A0S4LC75"/>
<evidence type="ECO:0000313" key="1">
    <source>
        <dbReference type="EMBL" id="CUS33526.1"/>
    </source>
</evidence>
<evidence type="ECO:0000313" key="2">
    <source>
        <dbReference type="Proteomes" id="UP000198736"/>
    </source>
</evidence>